<keyword evidence="2" id="KW-1185">Reference proteome</keyword>
<gene>
    <name evidence="1" type="ORF">F8M41_004119</name>
</gene>
<dbReference type="AlphaFoldDB" id="A0A8H4A5Y4"/>
<evidence type="ECO:0000313" key="2">
    <source>
        <dbReference type="Proteomes" id="UP000439903"/>
    </source>
</evidence>
<dbReference type="OrthoDB" id="2445331at2759"/>
<dbReference type="EMBL" id="WTPW01001371">
    <property type="protein sequence ID" value="KAF0439878.1"/>
    <property type="molecule type" value="Genomic_DNA"/>
</dbReference>
<evidence type="ECO:0000313" key="1">
    <source>
        <dbReference type="EMBL" id="KAF0439878.1"/>
    </source>
</evidence>
<comment type="caution">
    <text evidence="1">The sequence shown here is derived from an EMBL/GenBank/DDBJ whole genome shotgun (WGS) entry which is preliminary data.</text>
</comment>
<protein>
    <submittedName>
        <fullName evidence="1">Uncharacterized protein</fullName>
    </submittedName>
</protein>
<name>A0A8H4A5Y4_GIGMA</name>
<proteinExistence type="predicted"/>
<organism evidence="1 2">
    <name type="scientific">Gigaspora margarita</name>
    <dbReference type="NCBI Taxonomy" id="4874"/>
    <lineage>
        <taxon>Eukaryota</taxon>
        <taxon>Fungi</taxon>
        <taxon>Fungi incertae sedis</taxon>
        <taxon>Mucoromycota</taxon>
        <taxon>Glomeromycotina</taxon>
        <taxon>Glomeromycetes</taxon>
        <taxon>Diversisporales</taxon>
        <taxon>Gigasporaceae</taxon>
        <taxon>Gigaspora</taxon>
    </lineage>
</organism>
<dbReference type="Proteomes" id="UP000439903">
    <property type="component" value="Unassembled WGS sequence"/>
</dbReference>
<sequence>MTSQIEKIDDFFLEIENQIRLQDEIQNRTDIEQKFQEGKDIIDEIEDNIEQQGYYKYNYHIKYASYLKTIEEVECSSKQKKLANKFERYVKNLKNENVYELRSNSITVFNEIFNTNEKYIQDVEKKEVEKRLKEIKENLTKKDDIIETFQKIFNQLYEISKTFENYKTIIRSITLLNQIVNNTIDYLLNQKEINGYTSEELRHFSITNGKLAFEKYREACKLADATDIKKQIKL</sequence>
<accession>A0A8H4A5Y4</accession>
<reference evidence="1 2" key="1">
    <citation type="journal article" date="2019" name="Environ. Microbiol.">
        <title>At the nexus of three kingdoms: the genome of the mycorrhizal fungus Gigaspora margarita provides insights into plant, endobacterial and fungal interactions.</title>
        <authorList>
            <person name="Venice F."/>
            <person name="Ghignone S."/>
            <person name="Salvioli di Fossalunga A."/>
            <person name="Amselem J."/>
            <person name="Novero M."/>
            <person name="Xianan X."/>
            <person name="Sedzielewska Toro K."/>
            <person name="Morin E."/>
            <person name="Lipzen A."/>
            <person name="Grigoriev I.V."/>
            <person name="Henrissat B."/>
            <person name="Martin F.M."/>
            <person name="Bonfante P."/>
        </authorList>
    </citation>
    <scope>NUCLEOTIDE SEQUENCE [LARGE SCALE GENOMIC DNA]</scope>
    <source>
        <strain evidence="1 2">BEG34</strain>
    </source>
</reference>